<evidence type="ECO:0000313" key="1">
    <source>
        <dbReference type="EMBL" id="KAB8242877.1"/>
    </source>
</evidence>
<dbReference type="AlphaFoldDB" id="A0A5N6GM30"/>
<protein>
    <submittedName>
        <fullName evidence="1">Uncharacterized protein</fullName>
    </submittedName>
</protein>
<proteinExistence type="predicted"/>
<dbReference type="Proteomes" id="UP000325434">
    <property type="component" value="Unassembled WGS sequence"/>
</dbReference>
<sequence length="95" mass="10333">MSLCGLAALHVTQNVARVLPAGAGHYCGSFEQRYSVPVVMVQKVHDFTHPHSLGPAFIFLGLSSIYSDSCGYMQLTYPNDSDQNILLLSISGRMT</sequence>
<name>A0A5N6GM30_ASPFL</name>
<dbReference type="EMBL" id="ML734653">
    <property type="protein sequence ID" value="KAB8242877.1"/>
    <property type="molecule type" value="Genomic_DNA"/>
</dbReference>
<gene>
    <name evidence="1" type="ORF">BDV35DRAFT_364654</name>
</gene>
<organism evidence="1">
    <name type="scientific">Aspergillus flavus</name>
    <dbReference type="NCBI Taxonomy" id="5059"/>
    <lineage>
        <taxon>Eukaryota</taxon>
        <taxon>Fungi</taxon>
        <taxon>Dikarya</taxon>
        <taxon>Ascomycota</taxon>
        <taxon>Pezizomycotina</taxon>
        <taxon>Eurotiomycetes</taxon>
        <taxon>Eurotiomycetidae</taxon>
        <taxon>Eurotiales</taxon>
        <taxon>Aspergillaceae</taxon>
        <taxon>Aspergillus</taxon>
        <taxon>Aspergillus subgen. Circumdati</taxon>
    </lineage>
</organism>
<reference evidence="1" key="1">
    <citation type="submission" date="2019-04" db="EMBL/GenBank/DDBJ databases">
        <title>Friends and foes A comparative genomics study of 23 Aspergillus species from section Flavi.</title>
        <authorList>
            <consortium name="DOE Joint Genome Institute"/>
            <person name="Kjaerbolling I."/>
            <person name="Vesth T."/>
            <person name="Frisvad J.C."/>
            <person name="Nybo J.L."/>
            <person name="Theobald S."/>
            <person name="Kildgaard S."/>
            <person name="Isbrandt T."/>
            <person name="Kuo A."/>
            <person name="Sato A."/>
            <person name="Lyhne E.K."/>
            <person name="Kogle M.E."/>
            <person name="Wiebenga A."/>
            <person name="Kun R.S."/>
            <person name="Lubbers R.J."/>
            <person name="Makela M.R."/>
            <person name="Barry K."/>
            <person name="Chovatia M."/>
            <person name="Clum A."/>
            <person name="Daum C."/>
            <person name="Haridas S."/>
            <person name="He G."/>
            <person name="LaButti K."/>
            <person name="Lipzen A."/>
            <person name="Mondo S."/>
            <person name="Riley R."/>
            <person name="Salamov A."/>
            <person name="Simmons B.A."/>
            <person name="Magnuson J.K."/>
            <person name="Henrissat B."/>
            <person name="Mortensen U.H."/>
            <person name="Larsen T.O."/>
            <person name="Devries R.P."/>
            <person name="Grigoriev I.V."/>
            <person name="Machida M."/>
            <person name="Baker S.E."/>
            <person name="Andersen M.R."/>
        </authorList>
    </citation>
    <scope>NUCLEOTIDE SEQUENCE [LARGE SCALE GENOMIC DNA]</scope>
    <source>
        <strain evidence="1">CBS 121.62</strain>
    </source>
</reference>
<accession>A0A5N6GM30</accession>